<dbReference type="InterPro" id="IPR000653">
    <property type="entry name" value="DegT/StrS_aminotransferase"/>
</dbReference>
<comment type="similarity">
    <text evidence="2 3">Belongs to the DegT/DnrJ/EryC1 family.</text>
</comment>
<dbReference type="InterPro" id="IPR015421">
    <property type="entry name" value="PyrdxlP-dep_Trfase_major"/>
</dbReference>
<evidence type="ECO:0000313" key="4">
    <source>
        <dbReference type="EMBL" id="HIK00775.1"/>
    </source>
</evidence>
<protein>
    <submittedName>
        <fullName evidence="4">DegT/DnrJ/EryC1/StrS family aminotransferase</fullName>
    </submittedName>
</protein>
<evidence type="ECO:0000256" key="2">
    <source>
        <dbReference type="ARBA" id="ARBA00037999"/>
    </source>
</evidence>
<keyword evidence="4" id="KW-0808">Transferase</keyword>
<dbReference type="Gene3D" id="3.90.1150.10">
    <property type="entry name" value="Aspartate Aminotransferase, domain 1"/>
    <property type="match status" value="1"/>
</dbReference>
<dbReference type="PANTHER" id="PTHR30244">
    <property type="entry name" value="TRANSAMINASE"/>
    <property type="match status" value="1"/>
</dbReference>
<gene>
    <name evidence="4" type="ORF">H1016_04530</name>
</gene>
<dbReference type="EMBL" id="DVAB01000038">
    <property type="protein sequence ID" value="HIK00775.1"/>
    <property type="molecule type" value="Genomic_DNA"/>
</dbReference>
<comment type="caution">
    <text evidence="4">The sequence shown here is derived from an EMBL/GenBank/DDBJ whole genome shotgun (WGS) entry which is preliminary data.</text>
</comment>
<name>A0A832UVZ4_9ARCH</name>
<keyword evidence="1 3" id="KW-0663">Pyridoxal phosphate</keyword>
<dbReference type="Pfam" id="PF01041">
    <property type="entry name" value="DegT_DnrJ_EryC1"/>
    <property type="match status" value="1"/>
</dbReference>
<reference evidence="4 5" key="1">
    <citation type="journal article" name="Nat. Commun.">
        <title>Undinarchaeota illuminate DPANN phylogeny and the impact of gene transfer on archaeal evolution.</title>
        <authorList>
            <person name="Dombrowski N."/>
            <person name="Williams T.A."/>
            <person name="Sun J."/>
            <person name="Woodcroft B.J."/>
            <person name="Lee J.H."/>
            <person name="Minh B.Q."/>
            <person name="Rinke C."/>
            <person name="Spang A."/>
        </authorList>
    </citation>
    <scope>NUCLEOTIDE SEQUENCE [LARGE SCALE GENOMIC DNA]</scope>
    <source>
        <strain evidence="4">MAG_bin1129</strain>
    </source>
</reference>
<dbReference type="InterPro" id="IPR015422">
    <property type="entry name" value="PyrdxlP-dep_Trfase_small"/>
</dbReference>
<keyword evidence="4" id="KW-0032">Aminotransferase</keyword>
<organism evidence="4 5">
    <name type="scientific">Candidatus Naiadarchaeum limnaeum</name>
    <dbReference type="NCBI Taxonomy" id="2756139"/>
    <lineage>
        <taxon>Archaea</taxon>
        <taxon>Candidatus Undinarchaeota</taxon>
        <taxon>Candidatus Undinarchaeia</taxon>
        <taxon>Candidatus Naiadarchaeales</taxon>
        <taxon>Candidatus Naiadarchaeaceae</taxon>
        <taxon>Candidatus Naiadarchaeum</taxon>
    </lineage>
</organism>
<dbReference type="AlphaFoldDB" id="A0A832UVZ4"/>
<dbReference type="SUPFAM" id="SSF53383">
    <property type="entry name" value="PLP-dependent transferases"/>
    <property type="match status" value="1"/>
</dbReference>
<dbReference type="InterPro" id="IPR015424">
    <property type="entry name" value="PyrdxlP-dep_Trfase"/>
</dbReference>
<evidence type="ECO:0000256" key="1">
    <source>
        <dbReference type="ARBA" id="ARBA00022898"/>
    </source>
</evidence>
<accession>A0A832UVZ4</accession>
<evidence type="ECO:0000256" key="3">
    <source>
        <dbReference type="RuleBase" id="RU004508"/>
    </source>
</evidence>
<dbReference type="PIRSF" id="PIRSF000390">
    <property type="entry name" value="PLP_StrS"/>
    <property type="match status" value="1"/>
</dbReference>
<dbReference type="GO" id="GO:0030170">
    <property type="term" value="F:pyridoxal phosphate binding"/>
    <property type="evidence" value="ECO:0007669"/>
    <property type="project" value="TreeGrafter"/>
</dbReference>
<sequence length="368" mass="41071">MAKVRIKRAKIHFCDEEINAALEVIKSGRYVKGPNVSAFEEEFAKFVGTKHAVAVNSGTSALIAALLAAGVKRGDEVITTPFTFMATGNAILIAGGKPVLVDIDEDSMNIDPGAVKKAVTPKTKAIMPVHLYGQSADMDPILEVATEKDLIIVEDAAQAVGAKYKGDSCGTFGDINCFSFYPTKNMTVCGDGGMITTDNPELYEKSIMYRDAGRKKGDIERSYVPGYNFRLSELHAAIGRAQLKHVKKWNEERRQIATWYDKYLSGTKELILPEEMEYAYHIYHLYSPRAQRRDQLLKFLEQNGVEAGTHYPIPLHVQETFKHLGYGRGDFPKSEKAADMQISLPVYPGLKEKDIQYVAEQIKKFYKK</sequence>
<evidence type="ECO:0000313" key="5">
    <source>
        <dbReference type="Proteomes" id="UP000646946"/>
    </source>
</evidence>
<dbReference type="GO" id="GO:0000271">
    <property type="term" value="P:polysaccharide biosynthetic process"/>
    <property type="evidence" value="ECO:0007669"/>
    <property type="project" value="TreeGrafter"/>
</dbReference>
<dbReference type="GO" id="GO:0008483">
    <property type="term" value="F:transaminase activity"/>
    <property type="evidence" value="ECO:0007669"/>
    <property type="project" value="UniProtKB-KW"/>
</dbReference>
<proteinExistence type="inferred from homology"/>
<dbReference type="Proteomes" id="UP000646946">
    <property type="component" value="Unassembled WGS sequence"/>
</dbReference>
<keyword evidence="5" id="KW-1185">Reference proteome</keyword>
<dbReference type="PANTHER" id="PTHR30244:SF36">
    <property type="entry name" value="3-OXO-GLUCOSE-6-PHOSPHATE:GLUTAMATE AMINOTRANSFERASE"/>
    <property type="match status" value="1"/>
</dbReference>
<dbReference type="Gene3D" id="3.40.640.10">
    <property type="entry name" value="Type I PLP-dependent aspartate aminotransferase-like (Major domain)"/>
    <property type="match status" value="1"/>
</dbReference>
<dbReference type="CDD" id="cd00616">
    <property type="entry name" value="AHBA_syn"/>
    <property type="match status" value="1"/>
</dbReference>